<keyword evidence="3" id="KW-1185">Reference proteome</keyword>
<reference evidence="2 3" key="1">
    <citation type="submission" date="2024-09" db="EMBL/GenBank/DDBJ databases">
        <title>Chromosome-scale assembly of Riccia sorocarpa.</title>
        <authorList>
            <person name="Paukszto L."/>
        </authorList>
    </citation>
    <scope>NUCLEOTIDE SEQUENCE [LARGE SCALE GENOMIC DNA]</scope>
    <source>
        <strain evidence="2">LP-2024</strain>
        <tissue evidence="2">Aerial parts of the thallus</tissue>
    </source>
</reference>
<feature type="compositionally biased region" description="Basic and acidic residues" evidence="1">
    <location>
        <begin position="212"/>
        <end position="224"/>
    </location>
</feature>
<organism evidence="2 3">
    <name type="scientific">Riccia sorocarpa</name>
    <dbReference type="NCBI Taxonomy" id="122646"/>
    <lineage>
        <taxon>Eukaryota</taxon>
        <taxon>Viridiplantae</taxon>
        <taxon>Streptophyta</taxon>
        <taxon>Embryophyta</taxon>
        <taxon>Marchantiophyta</taxon>
        <taxon>Marchantiopsida</taxon>
        <taxon>Marchantiidae</taxon>
        <taxon>Marchantiales</taxon>
        <taxon>Ricciaceae</taxon>
        <taxon>Riccia</taxon>
    </lineage>
</organism>
<dbReference type="EMBL" id="JBJQOH010000002">
    <property type="protein sequence ID" value="KAL3697711.1"/>
    <property type="molecule type" value="Genomic_DNA"/>
</dbReference>
<feature type="compositionally biased region" description="Basic and acidic residues" evidence="1">
    <location>
        <begin position="287"/>
        <end position="306"/>
    </location>
</feature>
<accession>A0ABD3I371</accession>
<dbReference type="Proteomes" id="UP001633002">
    <property type="component" value="Unassembled WGS sequence"/>
</dbReference>
<feature type="region of interest" description="Disordered" evidence="1">
    <location>
        <begin position="196"/>
        <end position="224"/>
    </location>
</feature>
<comment type="caution">
    <text evidence="2">The sequence shown here is derived from an EMBL/GenBank/DDBJ whole genome shotgun (WGS) entry which is preliminary data.</text>
</comment>
<gene>
    <name evidence="2" type="ORF">R1sor_011787</name>
</gene>
<name>A0ABD3I371_9MARC</name>
<feature type="region of interest" description="Disordered" evidence="1">
    <location>
        <begin position="242"/>
        <end position="359"/>
    </location>
</feature>
<proteinExistence type="predicted"/>
<evidence type="ECO:0000313" key="2">
    <source>
        <dbReference type="EMBL" id="KAL3697711.1"/>
    </source>
</evidence>
<protein>
    <submittedName>
        <fullName evidence="2">Uncharacterized protein</fullName>
    </submittedName>
</protein>
<evidence type="ECO:0000256" key="1">
    <source>
        <dbReference type="SAM" id="MobiDB-lite"/>
    </source>
</evidence>
<evidence type="ECO:0000313" key="3">
    <source>
        <dbReference type="Proteomes" id="UP001633002"/>
    </source>
</evidence>
<sequence>MSALLAKQHGEPSPGQFKVLHRAVEQKTSPGTANIPADRHDKGKAVLGTQTMPTYAKVTAGDLRGSRPNDTRGPPLEGWKAARERRNRSLLAAAGSHECAAKNRARFDHLRDEKFTAKRYPKLEFNVPLTAAKTDEIRSTFHFLRQSQPQPSAAGVVVKTTLNTQQLANRMDFLHRKTFVLCMVDVTLTPDAVAEWSEKRGSKQTGEPMSNHVEKMPKAKTKETKSILSTNIFDILHTENEEPPLIDKTPLPSQQKTGIGQTGLKADARSNTQAGGEAEAMQVEGGADGKETITEKRRREVLEKSNMKGQGSPKPGEAGEVGQLGTPQKGSSSSPSGGGGEIQRSMETMSQKGGSKLGR</sequence>
<dbReference type="AlphaFoldDB" id="A0ABD3I371"/>